<dbReference type="GO" id="GO:0004111">
    <property type="term" value="F:creatine kinase activity"/>
    <property type="evidence" value="ECO:0007669"/>
    <property type="project" value="InterPro"/>
</dbReference>
<evidence type="ECO:0000256" key="5">
    <source>
        <dbReference type="ARBA" id="ARBA00022840"/>
    </source>
</evidence>
<dbReference type="GO" id="GO:0005524">
    <property type="term" value="F:ATP binding"/>
    <property type="evidence" value="ECO:0007669"/>
    <property type="project" value="UniProtKB-UniRule"/>
</dbReference>
<dbReference type="EMBL" id="LC314801">
    <property type="protein sequence ID" value="BBD78425.1"/>
    <property type="molecule type" value="Genomic_DNA"/>
</dbReference>
<evidence type="ECO:0000256" key="4">
    <source>
        <dbReference type="ARBA" id="ARBA00022777"/>
    </source>
</evidence>
<proteinExistence type="inferred from homology"/>
<evidence type="ECO:0000256" key="2">
    <source>
        <dbReference type="ARBA" id="ARBA00022679"/>
    </source>
</evidence>
<dbReference type="InterPro" id="IPR014746">
    <property type="entry name" value="Gln_synth/guanido_kin_cat_dom"/>
</dbReference>
<dbReference type="GO" id="GO:0004054">
    <property type="term" value="F:arginine kinase activity"/>
    <property type="evidence" value="ECO:0007669"/>
    <property type="project" value="UniProtKB-ARBA"/>
</dbReference>
<feature type="binding site" evidence="7">
    <location>
        <begin position="127"/>
        <end position="131"/>
    </location>
    <ligand>
        <name>ATP</name>
        <dbReference type="ChEBI" id="CHEBI:30616"/>
    </ligand>
</feature>
<sequence>MAGADVKCGSHLKSSDELTGFPVFPEGTKSLVSRFNTRDVWKKFHDKKDAYGVSYKLCVFSGCQNVDSGIGVYAGSHDSYRVFAPLMDKVIEEYHHIKPDDKHVSDMDASKLICPPLPPDEASMIVSTRIRVGRNLEGYPLAPGVTKEQRDDIMQKVVEACNTFKGDLKGTFYPLQGMDEKTQKQLIADHFLFKEGDRFLESCGCNRDWPSGRGIFHNAEKTFLVWVNEEDQLRIISMQNGADIGAVFERLSRAANHIESVAKFSHDEHLGYITSCPSNLGTALRASVHIKLPKLSARKDEFQAIADKFYVQIRGIHGEHSESVGGVYDISNKRRLGRSEVQLVQDMYNGVKAMITREKELNKQ</sequence>
<feature type="binding site" evidence="7">
    <location>
        <begin position="314"/>
        <end position="319"/>
    </location>
    <ligand>
        <name>ATP</name>
        <dbReference type="ChEBI" id="CHEBI:30616"/>
    </ligand>
</feature>
<dbReference type="GO" id="GO:0005615">
    <property type="term" value="C:extracellular space"/>
    <property type="evidence" value="ECO:0007669"/>
    <property type="project" value="TreeGrafter"/>
</dbReference>
<dbReference type="PANTHER" id="PTHR11547">
    <property type="entry name" value="ARGININE OR CREATINE KINASE"/>
    <property type="match status" value="1"/>
</dbReference>
<dbReference type="PANTHER" id="PTHR11547:SF38">
    <property type="entry name" value="ARGININE KINASE 1-RELATED"/>
    <property type="match status" value="1"/>
</dbReference>
<evidence type="ECO:0000313" key="11">
    <source>
        <dbReference type="EMBL" id="BBD78425.1"/>
    </source>
</evidence>
<dbReference type="FunFam" id="1.10.135.10:FF:000003">
    <property type="entry name" value="Three-domain arginine kinase"/>
    <property type="match status" value="1"/>
</dbReference>
<evidence type="ECO:0000259" key="9">
    <source>
        <dbReference type="PROSITE" id="PS51509"/>
    </source>
</evidence>
<dbReference type="Gene3D" id="3.30.590.10">
    <property type="entry name" value="Glutamine synthetase/guanido kinase, catalytic domain"/>
    <property type="match status" value="1"/>
</dbReference>
<dbReference type="GO" id="GO:0046314">
    <property type="term" value="P:phosphocreatine biosynthetic process"/>
    <property type="evidence" value="ECO:0007669"/>
    <property type="project" value="InterPro"/>
</dbReference>
<dbReference type="InterPro" id="IPR022414">
    <property type="entry name" value="ATP-guanido_PTrfase_cat"/>
</dbReference>
<keyword evidence="2 7" id="KW-0808">Transferase</keyword>
<dbReference type="InterPro" id="IPR022415">
    <property type="entry name" value="ATP-guanido_PTrfase_AS"/>
</dbReference>
<keyword evidence="3 7" id="KW-0547">Nucleotide-binding</keyword>
<dbReference type="CDD" id="cd07931">
    <property type="entry name" value="eukaryotic_phosphagen_kinases"/>
    <property type="match status" value="1"/>
</dbReference>
<feature type="binding site" evidence="7">
    <location>
        <position position="234"/>
    </location>
    <ligand>
        <name>ATP</name>
        <dbReference type="ChEBI" id="CHEBI:30616"/>
    </ligand>
</feature>
<dbReference type="Gene3D" id="1.10.135.10">
    <property type="entry name" value="ATP:guanido phosphotransferase, N-terminal domain"/>
    <property type="match status" value="1"/>
</dbReference>
<gene>
    <name evidence="11" type="primary">AK</name>
</gene>
<dbReference type="Pfam" id="PF00217">
    <property type="entry name" value="ATP-gua_Ptrans"/>
    <property type="match status" value="1"/>
</dbReference>
<evidence type="ECO:0000256" key="3">
    <source>
        <dbReference type="ARBA" id="ARBA00022741"/>
    </source>
</evidence>
<evidence type="ECO:0000259" key="10">
    <source>
        <dbReference type="PROSITE" id="PS51510"/>
    </source>
</evidence>
<dbReference type="FunFam" id="3.30.590.10:FF:000006">
    <property type="entry name" value="Arginine kinase 1"/>
    <property type="match status" value="1"/>
</dbReference>
<organism evidence="11">
    <name type="scientific">Corallium japonicum</name>
    <dbReference type="NCBI Taxonomy" id="536042"/>
    <lineage>
        <taxon>Eukaryota</taxon>
        <taxon>Metazoa</taxon>
        <taxon>Cnidaria</taxon>
        <taxon>Anthozoa</taxon>
        <taxon>Octocorallia</taxon>
        <taxon>Scleralcyonacea</taxon>
        <taxon>Coralliidae</taxon>
        <taxon>Corallium</taxon>
    </lineage>
</organism>
<protein>
    <submittedName>
        <fullName evidence="11">Arginine kinase</fullName>
    </submittedName>
</protein>
<dbReference type="Pfam" id="PF02807">
    <property type="entry name" value="ATP-gua_PtransN"/>
    <property type="match status" value="1"/>
</dbReference>
<feature type="binding site" evidence="7">
    <location>
        <begin position="285"/>
        <end position="289"/>
    </location>
    <ligand>
        <name>ATP</name>
        <dbReference type="ChEBI" id="CHEBI:30616"/>
    </ligand>
</feature>
<dbReference type="InterPro" id="IPR000749">
    <property type="entry name" value="ATP-guanido_PTrfase"/>
</dbReference>
<accession>A0A2Z6E1E6</accession>
<dbReference type="InterPro" id="IPR036802">
    <property type="entry name" value="ATP-guanido_PTrfase_N_sf"/>
</dbReference>
<reference evidence="11" key="1">
    <citation type="journal article" date="2017" name="Protein J.">
        <title>Arginine Kinases from the Precious Corals Corallium rubrum and Paracorallium japonicum: Presence of Two Distinct Arginine Kinase Gene Lineages in Cnidarians.</title>
        <authorList>
            <person name="Matsuo T."/>
            <person name="Yano D."/>
            <person name="Uda K."/>
            <person name="Iwasaki N."/>
            <person name="Suzuki T."/>
        </authorList>
    </citation>
    <scope>NUCLEOTIDE SEQUENCE</scope>
</reference>
<evidence type="ECO:0000256" key="7">
    <source>
        <dbReference type="PROSITE-ProRule" id="PRU00843"/>
    </source>
</evidence>
<dbReference type="BRENDA" id="2.7.3.3">
    <property type="organism ID" value="17881"/>
</dbReference>
<dbReference type="SUPFAM" id="SSF48034">
    <property type="entry name" value="Guanido kinase N-terminal domain"/>
    <property type="match status" value="1"/>
</dbReference>
<dbReference type="SUPFAM" id="SSF55931">
    <property type="entry name" value="Glutamine synthetase/guanido kinase"/>
    <property type="match status" value="1"/>
</dbReference>
<feature type="domain" description="Phosphagen kinase N-terminal" evidence="9">
    <location>
        <begin position="13"/>
        <end position="96"/>
    </location>
</feature>
<evidence type="ECO:0000256" key="1">
    <source>
        <dbReference type="ARBA" id="ARBA00006798"/>
    </source>
</evidence>
<keyword evidence="5 7" id="KW-0067">ATP-binding</keyword>
<feature type="binding site" evidence="7">
    <location>
        <position position="190"/>
    </location>
    <ligand>
        <name>ATP</name>
        <dbReference type="ChEBI" id="CHEBI:30616"/>
    </ligand>
</feature>
<comment type="similarity">
    <text evidence="1 6 8">Belongs to the ATP:guanido phosphotransferase family.</text>
</comment>
<dbReference type="PROSITE" id="PS51510">
    <property type="entry name" value="PHOSPHAGEN_KINASE_C"/>
    <property type="match status" value="1"/>
</dbReference>
<keyword evidence="4 7" id="KW-0418">Kinase</keyword>
<evidence type="ECO:0000256" key="6">
    <source>
        <dbReference type="PROSITE-ProRule" id="PRU00842"/>
    </source>
</evidence>
<name>A0A2Z6E1E6_9CNID</name>
<dbReference type="AlphaFoldDB" id="A0A2Z6E1E6"/>
<feature type="domain" description="Phosphagen kinase C-terminal" evidence="10">
    <location>
        <begin position="124"/>
        <end position="361"/>
    </location>
</feature>
<dbReference type="PROSITE" id="PS51509">
    <property type="entry name" value="PHOSPHAGEN_KINASE_N"/>
    <property type="match status" value="1"/>
</dbReference>
<evidence type="ECO:0000256" key="8">
    <source>
        <dbReference type="RuleBase" id="RU000505"/>
    </source>
</evidence>
<dbReference type="PROSITE" id="PS00112">
    <property type="entry name" value="PHOSPHAGEN_KINASE"/>
    <property type="match status" value="1"/>
</dbReference>
<dbReference type="InterPro" id="IPR022413">
    <property type="entry name" value="ATP-guanido_PTrfase_N"/>
</dbReference>